<proteinExistence type="predicted"/>
<evidence type="ECO:0000313" key="5">
    <source>
        <dbReference type="Proteomes" id="UP000594468"/>
    </source>
</evidence>
<feature type="domain" description="N-acetyltransferase" evidence="3">
    <location>
        <begin position="13"/>
        <end position="147"/>
    </location>
</feature>
<dbReference type="Proteomes" id="UP000594468">
    <property type="component" value="Chromosome"/>
</dbReference>
<dbReference type="EMBL" id="CP062983">
    <property type="protein sequence ID" value="QPC83476.1"/>
    <property type="molecule type" value="Genomic_DNA"/>
</dbReference>
<dbReference type="SUPFAM" id="SSF55729">
    <property type="entry name" value="Acyl-CoA N-acyltransferases (Nat)"/>
    <property type="match status" value="1"/>
</dbReference>
<dbReference type="PANTHER" id="PTHR43877">
    <property type="entry name" value="AMINOALKYLPHOSPHONATE N-ACETYLTRANSFERASE-RELATED-RELATED"/>
    <property type="match status" value="1"/>
</dbReference>
<name>A0A7S8IFD1_9CHLR</name>
<keyword evidence="2" id="KW-0012">Acyltransferase</keyword>
<sequence>MAQTNIAQTINGVTIRQANASDIPTLESFIKQFVESGDLLPRTLDELEDLLGNFFIATDEEGEMVGCAALEVYSKKLAEIRSLAVSPKAQGRGVGKRLVKICLDLAHEQSIFEVMAISAQDDFFKACGFDYTLPRLRRAFFIQTRDEI</sequence>
<protein>
    <submittedName>
        <fullName evidence="4">GNAT family N-acetyltransferase</fullName>
    </submittedName>
</protein>
<keyword evidence="1 4" id="KW-0808">Transferase</keyword>
<dbReference type="CDD" id="cd04301">
    <property type="entry name" value="NAT_SF"/>
    <property type="match status" value="1"/>
</dbReference>
<dbReference type="RefSeq" id="WP_195171543.1">
    <property type="nucleotide sequence ID" value="NZ_CP062983.1"/>
</dbReference>
<dbReference type="GO" id="GO:0016747">
    <property type="term" value="F:acyltransferase activity, transferring groups other than amino-acyl groups"/>
    <property type="evidence" value="ECO:0007669"/>
    <property type="project" value="InterPro"/>
</dbReference>
<dbReference type="PROSITE" id="PS51186">
    <property type="entry name" value="GNAT"/>
    <property type="match status" value="1"/>
</dbReference>
<dbReference type="InterPro" id="IPR016181">
    <property type="entry name" value="Acyl_CoA_acyltransferase"/>
</dbReference>
<dbReference type="KEGG" id="pmet:G4Y79_03585"/>
<dbReference type="PANTHER" id="PTHR43877:SF8">
    <property type="entry name" value="N-ACETYLGLUTAMATE SYNTHASE-RELATED"/>
    <property type="match status" value="1"/>
</dbReference>
<evidence type="ECO:0000313" key="4">
    <source>
        <dbReference type="EMBL" id="QPC83476.1"/>
    </source>
</evidence>
<dbReference type="Gene3D" id="3.40.630.30">
    <property type="match status" value="1"/>
</dbReference>
<evidence type="ECO:0000259" key="3">
    <source>
        <dbReference type="PROSITE" id="PS51186"/>
    </source>
</evidence>
<dbReference type="AlphaFoldDB" id="A0A7S8IFD1"/>
<evidence type="ECO:0000256" key="2">
    <source>
        <dbReference type="ARBA" id="ARBA00023315"/>
    </source>
</evidence>
<reference evidence="4 5" key="1">
    <citation type="submission" date="2020-02" db="EMBL/GenBank/DDBJ databases">
        <authorList>
            <person name="Zheng R.K."/>
            <person name="Sun C.M."/>
        </authorList>
    </citation>
    <scope>NUCLEOTIDE SEQUENCE [LARGE SCALE GENOMIC DNA]</scope>
    <source>
        <strain evidence="5">rifampicinis</strain>
    </source>
</reference>
<accession>A0A7S8IFD1</accession>
<gene>
    <name evidence="4" type="ORF">G4Y79_03585</name>
</gene>
<evidence type="ECO:0000256" key="1">
    <source>
        <dbReference type="ARBA" id="ARBA00022679"/>
    </source>
</evidence>
<keyword evidence="5" id="KW-1185">Reference proteome</keyword>
<dbReference type="InterPro" id="IPR000182">
    <property type="entry name" value="GNAT_dom"/>
</dbReference>
<dbReference type="Pfam" id="PF00583">
    <property type="entry name" value="Acetyltransf_1"/>
    <property type="match status" value="1"/>
</dbReference>
<dbReference type="InterPro" id="IPR050832">
    <property type="entry name" value="Bact_Acetyltransf"/>
</dbReference>
<organism evidence="4 5">
    <name type="scientific">Phototrophicus methaneseepsis</name>
    <dbReference type="NCBI Taxonomy" id="2710758"/>
    <lineage>
        <taxon>Bacteria</taxon>
        <taxon>Bacillati</taxon>
        <taxon>Chloroflexota</taxon>
        <taxon>Candidatus Thermofontia</taxon>
        <taxon>Phototrophicales</taxon>
        <taxon>Phototrophicaceae</taxon>
        <taxon>Phototrophicus</taxon>
    </lineage>
</organism>